<keyword evidence="6" id="KW-1185">Reference proteome</keyword>
<comment type="catalytic activity">
    <reaction evidence="3">
        <text>pretRNA = a 3'-half-tRNA molecule with a 5'-OH end + a 5'-half-tRNA molecule with a 2',3'-cyclic phosphate end + an intron with a 2',3'-cyclic phosphate and a 5'-hydroxyl terminus.</text>
        <dbReference type="EC" id="4.6.1.16"/>
    </reaction>
</comment>
<dbReference type="InterPro" id="IPR011856">
    <property type="entry name" value="tRNA_endonuc-like_dom_sf"/>
</dbReference>
<protein>
    <recommendedName>
        <fullName evidence="2">tRNA-intron lyase</fullName>
        <ecNumber evidence="2">4.6.1.16</ecNumber>
    </recommendedName>
</protein>
<reference evidence="5 6" key="1">
    <citation type="submission" date="2024-10" db="EMBL/GenBank/DDBJ databases">
        <title>Updated reference genomes for cyclostephanoid diatoms.</title>
        <authorList>
            <person name="Roberts W.R."/>
            <person name="Alverson A.J."/>
        </authorList>
    </citation>
    <scope>NUCLEOTIDE SEQUENCE [LARGE SCALE GENOMIC DNA]</scope>
    <source>
        <strain evidence="5 6">AJA276-08</strain>
    </source>
</reference>
<dbReference type="Gene3D" id="3.40.1350.10">
    <property type="match status" value="1"/>
</dbReference>
<organism evidence="5 6">
    <name type="scientific">Stephanodiscus triporus</name>
    <dbReference type="NCBI Taxonomy" id="2934178"/>
    <lineage>
        <taxon>Eukaryota</taxon>
        <taxon>Sar</taxon>
        <taxon>Stramenopiles</taxon>
        <taxon>Ochrophyta</taxon>
        <taxon>Bacillariophyta</taxon>
        <taxon>Coscinodiscophyceae</taxon>
        <taxon>Thalassiosirophycidae</taxon>
        <taxon>Stephanodiscales</taxon>
        <taxon>Stephanodiscaceae</taxon>
        <taxon>Stephanodiscus</taxon>
    </lineage>
</organism>
<name>A0ABD3NCU3_9STRA</name>
<dbReference type="Proteomes" id="UP001530315">
    <property type="component" value="Unassembled WGS sequence"/>
</dbReference>
<evidence type="ECO:0000313" key="6">
    <source>
        <dbReference type="Proteomes" id="UP001530315"/>
    </source>
</evidence>
<accession>A0ABD3NCU3</accession>
<dbReference type="PANTHER" id="PTHR21227">
    <property type="entry name" value="TRNA-SPLICING ENDONUCLEASE SUBUNIT SEN2"/>
    <property type="match status" value="1"/>
</dbReference>
<dbReference type="SUPFAM" id="SSF53032">
    <property type="entry name" value="tRNA-intron endonuclease catalytic domain-like"/>
    <property type="match status" value="1"/>
</dbReference>
<comment type="similarity">
    <text evidence="1">Belongs to the tRNA-intron endonuclease family.</text>
</comment>
<dbReference type="InterPro" id="IPR036167">
    <property type="entry name" value="tRNA_intron_Endo_cat-like_sf"/>
</dbReference>
<feature type="domain" description="tRNA intron endonuclease catalytic" evidence="4">
    <location>
        <begin position="20"/>
        <end position="100"/>
    </location>
</feature>
<gene>
    <name evidence="5" type="ORF">ACHAW5_008726</name>
</gene>
<dbReference type="AlphaFoldDB" id="A0ABD3NCU3"/>
<dbReference type="EC" id="4.6.1.16" evidence="2"/>
<dbReference type="GO" id="GO:0005634">
    <property type="term" value="C:nucleus"/>
    <property type="evidence" value="ECO:0007669"/>
    <property type="project" value="UniProtKB-ARBA"/>
</dbReference>
<evidence type="ECO:0000256" key="1">
    <source>
        <dbReference type="ARBA" id="ARBA00008078"/>
    </source>
</evidence>
<evidence type="ECO:0000256" key="3">
    <source>
        <dbReference type="ARBA" id="ARBA00034031"/>
    </source>
</evidence>
<dbReference type="InterPro" id="IPR006677">
    <property type="entry name" value="tRNA_intron_Endonuc_cat-like"/>
</dbReference>
<dbReference type="CDD" id="cd22363">
    <property type="entry name" value="tRNA-intron_lyase_C"/>
    <property type="match status" value="1"/>
</dbReference>
<evidence type="ECO:0000259" key="4">
    <source>
        <dbReference type="Pfam" id="PF01974"/>
    </source>
</evidence>
<sequence length="207" mass="23394">MTTTTTTQEDEGLSHPERIALVRRHFQKKGYRVHSGLQFGCELVLYADSPGRVHSDFCVHVPPKMLGGGGGTVVDWRTIQTLVRMMPDLRKTLIVARVRRRRRCGGGRIDSSRREGIDFRSENNNDAGRADIFDKIYPYAIGARVHLGDPREAARLAAAMEELLDATIAHLRDDPRLDLVPNASDYHDRRDTDVRPCLERCACPIFE</sequence>
<proteinExistence type="inferred from homology"/>
<dbReference type="InterPro" id="IPR006676">
    <property type="entry name" value="tRNA_splic"/>
</dbReference>
<dbReference type="Pfam" id="PF01974">
    <property type="entry name" value="tRNA_int_endo"/>
    <property type="match status" value="1"/>
</dbReference>
<dbReference type="PANTHER" id="PTHR21227:SF0">
    <property type="entry name" value="TRNA-SPLICING ENDONUCLEASE SUBUNIT SEN2"/>
    <property type="match status" value="1"/>
</dbReference>
<evidence type="ECO:0000313" key="5">
    <source>
        <dbReference type="EMBL" id="KAL3773866.1"/>
    </source>
</evidence>
<comment type="caution">
    <text evidence="5">The sequence shown here is derived from an EMBL/GenBank/DDBJ whole genome shotgun (WGS) entry which is preliminary data.</text>
</comment>
<dbReference type="EMBL" id="JALLAZ020001504">
    <property type="protein sequence ID" value="KAL3773866.1"/>
    <property type="molecule type" value="Genomic_DNA"/>
</dbReference>
<dbReference type="GO" id="GO:0000213">
    <property type="term" value="F:tRNA-intron lyase activity"/>
    <property type="evidence" value="ECO:0007669"/>
    <property type="project" value="UniProtKB-EC"/>
</dbReference>
<evidence type="ECO:0000256" key="2">
    <source>
        <dbReference type="ARBA" id="ARBA00012573"/>
    </source>
</evidence>